<dbReference type="PANTHER" id="PTHR43792">
    <property type="entry name" value="GNAT FAMILY, PUTATIVE (AFU_ORTHOLOGUE AFUA_3G00765)-RELATED-RELATED"/>
    <property type="match status" value="1"/>
</dbReference>
<dbReference type="Proteomes" id="UP000253094">
    <property type="component" value="Unassembled WGS sequence"/>
</dbReference>
<evidence type="ECO:0000313" key="5">
    <source>
        <dbReference type="EMBL" id="RCG23483.1"/>
    </source>
</evidence>
<dbReference type="RefSeq" id="WP_114033087.1">
    <property type="nucleotide sequence ID" value="NZ_QOIL01000026.1"/>
</dbReference>
<dbReference type="InterPro" id="IPR000182">
    <property type="entry name" value="GNAT_dom"/>
</dbReference>
<comment type="caution">
    <text evidence="5">The sequence shown here is derived from an EMBL/GenBank/DDBJ whole genome shotgun (WGS) entry which is preliminary data.</text>
</comment>
<dbReference type="InterPro" id="IPR051531">
    <property type="entry name" value="N-acetyltransferase"/>
</dbReference>
<evidence type="ECO:0000259" key="4">
    <source>
        <dbReference type="PROSITE" id="PS51186"/>
    </source>
</evidence>
<dbReference type="GO" id="GO:0005737">
    <property type="term" value="C:cytoplasm"/>
    <property type="evidence" value="ECO:0007669"/>
    <property type="project" value="TreeGrafter"/>
</dbReference>
<evidence type="ECO:0000256" key="2">
    <source>
        <dbReference type="ARBA" id="ARBA00023315"/>
    </source>
</evidence>
<dbReference type="SUPFAM" id="SSF55729">
    <property type="entry name" value="Acyl-CoA N-acyltransferases (Nat)"/>
    <property type="match status" value="1"/>
</dbReference>
<dbReference type="InterPro" id="IPR016181">
    <property type="entry name" value="Acyl_CoA_acyltransferase"/>
</dbReference>
<dbReference type="AlphaFoldDB" id="A0A367EZH7"/>
<protein>
    <submittedName>
        <fullName evidence="5">N-acetyltransferase</fullName>
    </submittedName>
</protein>
<evidence type="ECO:0000313" key="6">
    <source>
        <dbReference type="Proteomes" id="UP000253094"/>
    </source>
</evidence>
<proteinExistence type="inferred from homology"/>
<name>A0A367EZH7_9ACTN</name>
<dbReference type="OrthoDB" id="5242221at2"/>
<dbReference type="PANTHER" id="PTHR43792:SF8">
    <property type="entry name" value="[RIBOSOMAL PROTEIN US5]-ALANINE N-ACETYLTRANSFERASE"/>
    <property type="match status" value="1"/>
</dbReference>
<sequence length="187" mass="20298">MIGSASLPGGVLLRPLDVGDARALLDAYIRSREHLRPFDPVRPDSFWTLAGQQNGLDEMVQQMKEGRLLACAMLRDGRVLGCATLNTIVLGPSCSANLGYWVEPAEVGRGLASAAVAALCQIADQELGLHRIQASTSPSNVASQRVLVKNGFEQWGTAPKYLHINGRWQDSCLFQRILNDRPPSFGS</sequence>
<dbReference type="PROSITE" id="PS51186">
    <property type="entry name" value="GNAT"/>
    <property type="match status" value="1"/>
</dbReference>
<dbReference type="GO" id="GO:0008999">
    <property type="term" value="F:protein-N-terminal-alanine acetyltransferase activity"/>
    <property type="evidence" value="ECO:0007669"/>
    <property type="project" value="TreeGrafter"/>
</dbReference>
<reference evidence="5 6" key="1">
    <citation type="submission" date="2018-06" db="EMBL/GenBank/DDBJ databases">
        <title>Sphaerisporangium craniellae sp. nov., isolated from a marine sponge in the South China Sea.</title>
        <authorList>
            <person name="Li L."/>
        </authorList>
    </citation>
    <scope>NUCLEOTIDE SEQUENCE [LARGE SCALE GENOMIC DNA]</scope>
    <source>
        <strain evidence="5 6">CCTCC AA 208026</strain>
    </source>
</reference>
<evidence type="ECO:0000256" key="1">
    <source>
        <dbReference type="ARBA" id="ARBA00022679"/>
    </source>
</evidence>
<keyword evidence="6" id="KW-1185">Reference proteome</keyword>
<keyword evidence="2" id="KW-0012">Acyltransferase</keyword>
<evidence type="ECO:0000256" key="3">
    <source>
        <dbReference type="ARBA" id="ARBA00038502"/>
    </source>
</evidence>
<dbReference type="EMBL" id="QOIL01000026">
    <property type="protein sequence ID" value="RCG23483.1"/>
    <property type="molecule type" value="Genomic_DNA"/>
</dbReference>
<gene>
    <name evidence="5" type="ORF">DQ384_34110</name>
</gene>
<organism evidence="5 6">
    <name type="scientific">Sphaerisporangium album</name>
    <dbReference type="NCBI Taxonomy" id="509200"/>
    <lineage>
        <taxon>Bacteria</taxon>
        <taxon>Bacillati</taxon>
        <taxon>Actinomycetota</taxon>
        <taxon>Actinomycetes</taxon>
        <taxon>Streptosporangiales</taxon>
        <taxon>Streptosporangiaceae</taxon>
        <taxon>Sphaerisporangium</taxon>
    </lineage>
</organism>
<comment type="similarity">
    <text evidence="3">Belongs to the acetyltransferase family. RimJ subfamily.</text>
</comment>
<dbReference type="Pfam" id="PF13302">
    <property type="entry name" value="Acetyltransf_3"/>
    <property type="match status" value="1"/>
</dbReference>
<feature type="domain" description="N-acetyltransferase" evidence="4">
    <location>
        <begin position="11"/>
        <end position="179"/>
    </location>
</feature>
<accession>A0A367EZH7</accession>
<keyword evidence="1 5" id="KW-0808">Transferase</keyword>
<dbReference type="Gene3D" id="3.40.630.30">
    <property type="match status" value="1"/>
</dbReference>